<dbReference type="InterPro" id="IPR013651">
    <property type="entry name" value="ATP-grasp_RimK-type"/>
</dbReference>
<dbReference type="Gene3D" id="3.30.470.20">
    <property type="entry name" value="ATP-grasp fold, B domain"/>
    <property type="match status" value="1"/>
</dbReference>
<evidence type="ECO:0000256" key="1">
    <source>
        <dbReference type="PROSITE-ProRule" id="PRU00409"/>
    </source>
</evidence>
<dbReference type="PROSITE" id="PS50975">
    <property type="entry name" value="ATP_GRASP"/>
    <property type="match status" value="1"/>
</dbReference>
<dbReference type="InterPro" id="IPR048936">
    <property type="entry name" value="MvdD-like_ATPgrasp"/>
</dbReference>
<dbReference type="InterPro" id="IPR011761">
    <property type="entry name" value="ATP-grasp"/>
</dbReference>
<reference evidence="3 4" key="1">
    <citation type="submission" date="2020-08" db="EMBL/GenBank/DDBJ databases">
        <title>Genome public.</title>
        <authorList>
            <person name="Liu C."/>
            <person name="Sun Q."/>
        </authorList>
    </citation>
    <scope>NUCLEOTIDE SEQUENCE [LARGE SCALE GENOMIC DNA]</scope>
    <source>
        <strain evidence="3 4">NSJ-66</strain>
    </source>
</reference>
<proteinExistence type="predicted"/>
<keyword evidence="4" id="KW-1185">Reference proteome</keyword>
<dbReference type="Proteomes" id="UP000634672">
    <property type="component" value="Unassembled WGS sequence"/>
</dbReference>
<dbReference type="SUPFAM" id="SSF56059">
    <property type="entry name" value="Glutathione synthetase ATP-binding domain-like"/>
    <property type="match status" value="1"/>
</dbReference>
<gene>
    <name evidence="3" type="ORF">H8S75_29600</name>
</gene>
<dbReference type="EMBL" id="JACOPB010000025">
    <property type="protein sequence ID" value="MBC5712077.1"/>
    <property type="molecule type" value="Genomic_DNA"/>
</dbReference>
<evidence type="ECO:0000313" key="4">
    <source>
        <dbReference type="Proteomes" id="UP000634672"/>
    </source>
</evidence>
<dbReference type="RefSeq" id="WP_187024577.1">
    <property type="nucleotide sequence ID" value="NZ_JACOPB010000025.1"/>
</dbReference>
<accession>A0ABR7HG07</accession>
<feature type="domain" description="ATP-grasp" evidence="2">
    <location>
        <begin position="130"/>
        <end position="318"/>
    </location>
</feature>
<keyword evidence="1" id="KW-0547">Nucleotide-binding</keyword>
<evidence type="ECO:0000259" key="2">
    <source>
        <dbReference type="PROSITE" id="PS50975"/>
    </source>
</evidence>
<protein>
    <recommendedName>
        <fullName evidence="2">ATP-grasp domain-containing protein</fullName>
    </recommendedName>
</protein>
<dbReference type="Pfam" id="PF21068">
    <property type="entry name" value="ATPgraspMvdD"/>
    <property type="match status" value="1"/>
</dbReference>
<keyword evidence="1" id="KW-0067">ATP-binding</keyword>
<organism evidence="3 4">
    <name type="scientific">Hungatella hominis</name>
    <dbReference type="NCBI Taxonomy" id="2763050"/>
    <lineage>
        <taxon>Bacteria</taxon>
        <taxon>Bacillati</taxon>
        <taxon>Bacillota</taxon>
        <taxon>Clostridia</taxon>
        <taxon>Lachnospirales</taxon>
        <taxon>Lachnospiraceae</taxon>
        <taxon>Hungatella</taxon>
    </lineage>
</organism>
<dbReference type="Pfam" id="PF08443">
    <property type="entry name" value="RimK"/>
    <property type="match status" value="1"/>
</dbReference>
<sequence>MIIILTNKDDVTSDFVVRELRNQRLEYYRLNTEDIPQKIDVIFSIEDDKFVLVDKIKNIQIDLSQISAVYFRRAQVAGLEYLDEISEQEREYLRGELAYLLEGIYKILENRCWLNNIYKIREAENKIYQLQVARELGFIIPTSLITNIPETVISMVNRYNKDCIIKPIKSGNVDIKTSSKIIFTSQIEKDFYEDKTRIADFPVYLQENIHKRYDLRCIVIGKQVYCAQIESQEYEDSKIDWRRGKSFLKHIKHELPNAIKEKCIEMTKKLGLKYSAIDLILDNTGKYIFLECNPNGQWAWLEIRLGFPISKEIVNLLSEGSR</sequence>
<comment type="caution">
    <text evidence="3">The sequence shown here is derived from an EMBL/GenBank/DDBJ whole genome shotgun (WGS) entry which is preliminary data.</text>
</comment>
<dbReference type="PANTHER" id="PTHR21621:SF7">
    <property type="entry name" value="RIBOSOMAL PROTEIN BS6--L-GLUTAMATE LIGASE"/>
    <property type="match status" value="1"/>
</dbReference>
<evidence type="ECO:0000313" key="3">
    <source>
        <dbReference type="EMBL" id="MBC5712077.1"/>
    </source>
</evidence>
<dbReference type="PANTHER" id="PTHR21621">
    <property type="entry name" value="RIBOSOMAL PROTEIN S6 MODIFICATION PROTEIN"/>
    <property type="match status" value="1"/>
</dbReference>
<name>A0ABR7HG07_9FIRM</name>